<evidence type="ECO:0000256" key="10">
    <source>
        <dbReference type="ARBA" id="ARBA00023002"/>
    </source>
</evidence>
<feature type="domain" description="Glucose-methanol-choline oxidoreductase C-terminal" evidence="17">
    <location>
        <begin position="544"/>
        <end position="675"/>
    </location>
</feature>
<evidence type="ECO:0000259" key="16">
    <source>
        <dbReference type="Pfam" id="PF00890"/>
    </source>
</evidence>
<comment type="function">
    <text evidence="2 12">Long-chain fatty alcohol oxidase involved in the omega-oxidation pathway of lipid degradation.</text>
</comment>
<dbReference type="InterPro" id="IPR003953">
    <property type="entry name" value="FAD-dep_OxRdtase_2_FAD-bd"/>
</dbReference>
<evidence type="ECO:0000256" key="3">
    <source>
        <dbReference type="ARBA" id="ARBA00004370"/>
    </source>
</evidence>
<dbReference type="EC" id="1.1.3.20" evidence="5 12"/>
<dbReference type="Gene3D" id="3.50.50.60">
    <property type="entry name" value="FAD/NAD(P)-binding domain"/>
    <property type="match status" value="2"/>
</dbReference>
<dbReference type="InterPro" id="IPR000172">
    <property type="entry name" value="GMC_OxRdtase_N"/>
</dbReference>
<dbReference type="PIRSF" id="PIRSF028937">
    <property type="entry name" value="Lg_Ch_AO"/>
    <property type="match status" value="1"/>
</dbReference>
<keyword evidence="11 12" id="KW-0472">Membrane</keyword>
<sequence length="691" mass="75639">MGNNIDTGNFGHLGITTAEMESLASFCEAVLPPVSPPEEYSGGDDHYRNKETLRSFFFTSGSRTPVVRESIELITKRGTVETYLVTRLVLFLLATRLGTLLICGTECLVSRWPFVEKFSELSLEKRERVSPNGENLAWEAIGYNVNTNENKPSETHKERPLEKGMVETMQETEQTLGLEAETDHDTIRIKCDAVVVGSGSGGGVAASVLAKAGMKVVVMEKGSYYTPSTYPSTEGPGMNKLYENGGILPTIDGNMMVLAGATVGGGSAVNWSACIKTPKSVLQEWSEDRKIPLYATKEYVSAMELVWKRMGVTETCELEGFQNQVLRKGCENLGINVENVARNSSERHYCGSCGYGCRQGDKKGSDRTLACRRPERFILEKNGNNVGRKKMKCLGVMAKSLNGNIAKKIKIEARVTVSAAGSLLTPPLMIKSGLKNRHIGKNLHLHPVLMTWGYFPNKESSSFNFKGRSYEGGIITSMSKVLSEDSEVRAIIETPALGPASFSVLCPWISGLDMKKRMSRYSRTANLITIVRDRGSGEVRTEGRISYVVDKIDRENITAGLRQSLRILIAAGAEEVGTHRSDGQKLICKGVDEKLIEEFLDSVSAEEGPKAMTENWSVYSSAHQMGSCRIGVDEDEGAIDLDGESWEADKLFVCDGSVLPSAVGVNPMIIIMSTAYCISTRIVKSICINEL</sequence>
<dbReference type="EMBL" id="CM010630">
    <property type="protein sequence ID" value="RID72006.1"/>
    <property type="molecule type" value="Genomic_DNA"/>
</dbReference>
<dbReference type="Pfam" id="PF00890">
    <property type="entry name" value="FAD_binding_2"/>
    <property type="match status" value="1"/>
</dbReference>
<keyword evidence="10 12" id="KW-0560">Oxidoreductase</keyword>
<evidence type="ECO:0000256" key="9">
    <source>
        <dbReference type="ARBA" id="ARBA00022989"/>
    </source>
</evidence>
<evidence type="ECO:0000256" key="14">
    <source>
        <dbReference type="PIRSR" id="PIRSR028937-2"/>
    </source>
</evidence>
<dbReference type="Pfam" id="PF05199">
    <property type="entry name" value="GMC_oxred_C"/>
    <property type="match status" value="1"/>
</dbReference>
<evidence type="ECO:0000259" key="15">
    <source>
        <dbReference type="Pfam" id="PF00732"/>
    </source>
</evidence>
<dbReference type="Proteomes" id="UP000264353">
    <property type="component" value="Chromosome A3"/>
</dbReference>
<evidence type="ECO:0000256" key="13">
    <source>
        <dbReference type="PIRSR" id="PIRSR028937-1"/>
    </source>
</evidence>
<evidence type="ECO:0000256" key="4">
    <source>
        <dbReference type="ARBA" id="ARBA00010790"/>
    </source>
</evidence>
<evidence type="ECO:0000256" key="11">
    <source>
        <dbReference type="ARBA" id="ARBA00023136"/>
    </source>
</evidence>
<dbReference type="PANTHER" id="PTHR46056">
    <property type="entry name" value="LONG-CHAIN-ALCOHOL OXIDASE"/>
    <property type="match status" value="1"/>
</dbReference>
<dbReference type="Pfam" id="PF00732">
    <property type="entry name" value="GMC_oxred_N"/>
    <property type="match status" value="1"/>
</dbReference>
<keyword evidence="6" id="KW-0285">Flavoprotein</keyword>
<evidence type="ECO:0000259" key="17">
    <source>
        <dbReference type="Pfam" id="PF05199"/>
    </source>
</evidence>
<name>A0A398A9V0_BRACM</name>
<feature type="binding site" evidence="14">
    <location>
        <begin position="191"/>
        <end position="206"/>
    </location>
    <ligand>
        <name>FAD</name>
        <dbReference type="ChEBI" id="CHEBI:57692"/>
    </ligand>
</feature>
<dbReference type="GO" id="GO:0016020">
    <property type="term" value="C:membrane"/>
    <property type="evidence" value="ECO:0007669"/>
    <property type="project" value="UniProtKB-SubCell"/>
</dbReference>
<keyword evidence="7" id="KW-0812">Transmembrane</keyword>
<keyword evidence="9" id="KW-1133">Transmembrane helix</keyword>
<evidence type="ECO:0000256" key="8">
    <source>
        <dbReference type="ARBA" id="ARBA00022827"/>
    </source>
</evidence>
<keyword evidence="8 14" id="KW-0274">FAD</keyword>
<evidence type="ECO:0000256" key="5">
    <source>
        <dbReference type="ARBA" id="ARBA00013125"/>
    </source>
</evidence>
<accession>A0A398A9V0</accession>
<evidence type="ECO:0000256" key="7">
    <source>
        <dbReference type="ARBA" id="ARBA00022692"/>
    </source>
</evidence>
<dbReference type="GO" id="GO:0050660">
    <property type="term" value="F:flavin adenine dinucleotide binding"/>
    <property type="evidence" value="ECO:0007669"/>
    <property type="project" value="InterPro"/>
</dbReference>
<organism evidence="18 19">
    <name type="scientific">Brassica campestris</name>
    <name type="common">Field mustard</name>
    <dbReference type="NCBI Taxonomy" id="3711"/>
    <lineage>
        <taxon>Eukaryota</taxon>
        <taxon>Viridiplantae</taxon>
        <taxon>Streptophyta</taxon>
        <taxon>Embryophyta</taxon>
        <taxon>Tracheophyta</taxon>
        <taxon>Spermatophyta</taxon>
        <taxon>Magnoliopsida</taxon>
        <taxon>eudicotyledons</taxon>
        <taxon>Gunneridae</taxon>
        <taxon>Pentapetalae</taxon>
        <taxon>rosids</taxon>
        <taxon>malvids</taxon>
        <taxon>Brassicales</taxon>
        <taxon>Brassicaceae</taxon>
        <taxon>Brassiceae</taxon>
        <taxon>Brassica</taxon>
    </lineage>
</organism>
<comment type="similarity">
    <text evidence="4 12">Belongs to the GMC oxidoreductase family.</text>
</comment>
<protein>
    <recommendedName>
        <fullName evidence="5 12">Long-chain-alcohol oxidase</fullName>
        <ecNumber evidence="5 12">1.1.3.20</ecNumber>
    </recommendedName>
</protein>
<evidence type="ECO:0000256" key="2">
    <source>
        <dbReference type="ARBA" id="ARBA00003842"/>
    </source>
</evidence>
<dbReference type="InterPro" id="IPR007867">
    <property type="entry name" value="GMC_OxRtase_C"/>
</dbReference>
<feature type="active site" description="Proton acceptor" evidence="13">
    <location>
        <position position="623"/>
    </location>
</feature>
<dbReference type="GO" id="GO:0046577">
    <property type="term" value="F:long-chain-alcohol oxidase activity"/>
    <property type="evidence" value="ECO:0007669"/>
    <property type="project" value="UniProtKB-EC"/>
</dbReference>
<dbReference type="AlphaFoldDB" id="A0A398A9V0"/>
<evidence type="ECO:0000256" key="12">
    <source>
        <dbReference type="PIRNR" id="PIRNR028937"/>
    </source>
</evidence>
<dbReference type="SUPFAM" id="SSF51905">
    <property type="entry name" value="FAD/NAD(P)-binding domain"/>
    <property type="match status" value="1"/>
</dbReference>
<feature type="domain" description="FAD-dependent oxidoreductase 2 FAD-binding" evidence="16">
    <location>
        <begin position="192"/>
        <end position="224"/>
    </location>
</feature>
<feature type="domain" description="Glucose-methanol-choline oxidoreductase N-terminal" evidence="15">
    <location>
        <begin position="238"/>
        <end position="448"/>
    </location>
</feature>
<evidence type="ECO:0000313" key="18">
    <source>
        <dbReference type="EMBL" id="RID72006.1"/>
    </source>
</evidence>
<dbReference type="InterPro" id="IPR036188">
    <property type="entry name" value="FAD/NAD-bd_sf"/>
</dbReference>
<evidence type="ECO:0000256" key="6">
    <source>
        <dbReference type="ARBA" id="ARBA00022630"/>
    </source>
</evidence>
<evidence type="ECO:0000256" key="1">
    <source>
        <dbReference type="ARBA" id="ARBA00000920"/>
    </source>
</evidence>
<comment type="catalytic activity">
    <reaction evidence="1 12">
        <text>a long-chain primary fatty alcohol + O2 = a long-chain fatty aldehyde + H2O2</text>
        <dbReference type="Rhea" id="RHEA:22756"/>
        <dbReference type="ChEBI" id="CHEBI:15379"/>
        <dbReference type="ChEBI" id="CHEBI:16240"/>
        <dbReference type="ChEBI" id="CHEBI:17176"/>
        <dbReference type="ChEBI" id="CHEBI:77396"/>
        <dbReference type="EC" id="1.1.3.20"/>
    </reaction>
</comment>
<dbReference type="InterPro" id="IPR012400">
    <property type="entry name" value="Long_Oxdase"/>
</dbReference>
<reference evidence="18 19" key="1">
    <citation type="submission" date="2018-06" db="EMBL/GenBank/DDBJ databases">
        <title>WGS assembly of Brassica rapa FPsc.</title>
        <authorList>
            <person name="Bowman J."/>
            <person name="Kohchi T."/>
            <person name="Yamato K."/>
            <person name="Jenkins J."/>
            <person name="Shu S."/>
            <person name="Ishizaki K."/>
            <person name="Yamaoka S."/>
            <person name="Nishihama R."/>
            <person name="Nakamura Y."/>
            <person name="Berger F."/>
            <person name="Adam C."/>
            <person name="Aki S."/>
            <person name="Althoff F."/>
            <person name="Araki T."/>
            <person name="Arteaga-Vazquez M."/>
            <person name="Balasubrmanian S."/>
            <person name="Bauer D."/>
            <person name="Boehm C."/>
            <person name="Briginshaw L."/>
            <person name="Caballero-Perez J."/>
            <person name="Catarino B."/>
            <person name="Chen F."/>
            <person name="Chiyoda S."/>
            <person name="Chovatia M."/>
            <person name="Davies K."/>
            <person name="Delmans M."/>
            <person name="Demura T."/>
            <person name="Dierschke T."/>
            <person name="Dolan L."/>
            <person name="Dorantes-Acosta A."/>
            <person name="Eklund D."/>
            <person name="Florent S."/>
            <person name="Flores-Sandoval E."/>
            <person name="Fujiyama A."/>
            <person name="Fukuzawa H."/>
            <person name="Galik B."/>
            <person name="Grimanelli D."/>
            <person name="Grimwood J."/>
            <person name="Grossniklaus U."/>
            <person name="Hamada T."/>
            <person name="Haseloff J."/>
            <person name="Hetherington A."/>
            <person name="Higo A."/>
            <person name="Hirakawa Y."/>
            <person name="Hundley H."/>
            <person name="Ikeda Y."/>
            <person name="Inoue K."/>
            <person name="Inoue S."/>
            <person name="Ishida S."/>
            <person name="Jia Q."/>
            <person name="Kakita M."/>
            <person name="Kanazawa T."/>
            <person name="Kawai Y."/>
            <person name="Kawashima T."/>
            <person name="Kennedy M."/>
            <person name="Kinose K."/>
            <person name="Kinoshita T."/>
            <person name="Kohara Y."/>
            <person name="Koide E."/>
            <person name="Komatsu K."/>
            <person name="Kopischke S."/>
            <person name="Kubo M."/>
            <person name="Kyozuka J."/>
            <person name="Lagercrantz U."/>
            <person name="Lin S."/>
            <person name="Lindquist E."/>
            <person name="Lipzen A."/>
            <person name="Lu C."/>
            <person name="Luna E."/>
            <person name="Martienssen R."/>
            <person name="Minamino N."/>
            <person name="Mizutani M."/>
            <person name="Mizutani M."/>
            <person name="Mochizuki N."/>
            <person name="Monte I."/>
            <person name="Mosher R."/>
            <person name="Nagasaki H."/>
            <person name="Nakagami H."/>
            <person name="Naramoto S."/>
            <person name="Nishitani K."/>
            <person name="Ohtani M."/>
            <person name="Okamoto T."/>
            <person name="Okumura M."/>
            <person name="Phillips J."/>
            <person name="Pollak B."/>
            <person name="Reinders A."/>
            <person name="Roevekamp M."/>
            <person name="Sano R."/>
            <person name="Sawa S."/>
            <person name="Schmid M."/>
            <person name="Shirakawa M."/>
            <person name="Solano R."/>
            <person name="Spunde A."/>
            <person name="Suetsugu N."/>
            <person name="Sugano S."/>
            <person name="Sugiyama A."/>
            <person name="Sun R."/>
            <person name="Suzuki Y."/>
            <person name="Takenaka M."/>
            <person name="Takezawa D."/>
            <person name="Tomogane H."/>
            <person name="Tsuzuki M."/>
            <person name="Ueda T."/>
            <person name="Umeda M."/>
            <person name="Ward J."/>
            <person name="Watanabe Y."/>
            <person name="Yazaki K."/>
            <person name="Yokoyama R."/>
            <person name="Yoshitake Y."/>
            <person name="Yotsui I."/>
            <person name="Zachgo S."/>
            <person name="Schmutz J."/>
        </authorList>
    </citation>
    <scope>NUCLEOTIDE SEQUENCE [LARGE SCALE GENOMIC DNA]</scope>
    <source>
        <strain evidence="19">cv. B-3</strain>
    </source>
</reference>
<gene>
    <name evidence="18" type="ORF">BRARA_C03916</name>
</gene>
<comment type="subcellular location">
    <subcellularLocation>
        <location evidence="3 12">Membrane</location>
    </subcellularLocation>
</comment>
<evidence type="ECO:0000313" key="19">
    <source>
        <dbReference type="Proteomes" id="UP000264353"/>
    </source>
</evidence>
<dbReference type="PANTHER" id="PTHR46056:SF10">
    <property type="entry name" value="LONG-CHAIN-ALCOHOL OXIDASE FAO3"/>
    <property type="match status" value="1"/>
</dbReference>
<proteinExistence type="inferred from homology"/>